<dbReference type="AlphaFoldDB" id="A0A835SUF0"/>
<reference evidence="2" key="1">
    <citation type="journal article" date="2020" name="bioRxiv">
        <title>Comparative genomics of Chlamydomonas.</title>
        <authorList>
            <person name="Craig R.J."/>
            <person name="Hasan A.R."/>
            <person name="Ness R.W."/>
            <person name="Keightley P.D."/>
        </authorList>
    </citation>
    <scope>NUCLEOTIDE SEQUENCE</scope>
    <source>
        <strain evidence="2">CCAP 11/173</strain>
    </source>
</reference>
<keyword evidence="1" id="KW-0732">Signal</keyword>
<name>A0A835SUF0_9CHLO</name>
<comment type="caution">
    <text evidence="2">The sequence shown here is derived from an EMBL/GenBank/DDBJ whole genome shotgun (WGS) entry which is preliminary data.</text>
</comment>
<evidence type="ECO:0000313" key="3">
    <source>
        <dbReference type="Proteomes" id="UP000613740"/>
    </source>
</evidence>
<sequence>MAHSGRRERRWALLAVLILAAAANNLDKYAPVKGANAPQTNSSEASCSPRQAFSATIKTKRMSAWAKAIIQGGIAAAACAKHDTVAACYADAKNYCGHNGEVCTSGLSEKLQNDVLCPGAPYTKYMVCSRKRRTECGAGADRSRPDADGCVVSDWGGYWGKSLYEQYGPADEAATGGKNLFGVCFTTGELAARLGSNNEYNATSYEAWSAWVSGDSSNLADFYRARGNCSYAKNAVARNVYAAGCSAQNLIYADATKALRALNASSNAALTCAANGCTTTPYSGVKASNRYQSSKLKDVVPVYEVCEMDQSVMWAYRLNPKTDGPLMRQYEQCYSPTVQRSKALCEGVVVV</sequence>
<organism evidence="2 3">
    <name type="scientific">Chlamydomonas schloesseri</name>
    <dbReference type="NCBI Taxonomy" id="2026947"/>
    <lineage>
        <taxon>Eukaryota</taxon>
        <taxon>Viridiplantae</taxon>
        <taxon>Chlorophyta</taxon>
        <taxon>core chlorophytes</taxon>
        <taxon>Chlorophyceae</taxon>
        <taxon>CS clade</taxon>
        <taxon>Chlamydomonadales</taxon>
        <taxon>Chlamydomonadaceae</taxon>
        <taxon>Chlamydomonas</taxon>
    </lineage>
</organism>
<dbReference type="EMBL" id="JAEHOD010000082">
    <property type="protein sequence ID" value="KAG2429963.1"/>
    <property type="molecule type" value="Genomic_DNA"/>
</dbReference>
<proteinExistence type="predicted"/>
<accession>A0A835SUF0</accession>
<feature type="chain" id="PRO_5032452540" evidence="1">
    <location>
        <begin position="24"/>
        <end position="351"/>
    </location>
</feature>
<evidence type="ECO:0000256" key="1">
    <source>
        <dbReference type="SAM" id="SignalP"/>
    </source>
</evidence>
<evidence type="ECO:0000313" key="2">
    <source>
        <dbReference type="EMBL" id="KAG2429963.1"/>
    </source>
</evidence>
<keyword evidence="3" id="KW-1185">Reference proteome</keyword>
<protein>
    <submittedName>
        <fullName evidence="2">Uncharacterized protein</fullName>
    </submittedName>
</protein>
<feature type="signal peptide" evidence="1">
    <location>
        <begin position="1"/>
        <end position="23"/>
    </location>
</feature>
<dbReference type="Proteomes" id="UP000613740">
    <property type="component" value="Unassembled WGS sequence"/>
</dbReference>
<gene>
    <name evidence="2" type="ORF">HYH02_013914</name>
</gene>
<dbReference type="OrthoDB" id="554610at2759"/>